<keyword evidence="1" id="KW-1133">Transmembrane helix</keyword>
<evidence type="ECO:0000256" key="1">
    <source>
        <dbReference type="SAM" id="Phobius"/>
    </source>
</evidence>
<feature type="transmembrane region" description="Helical" evidence="1">
    <location>
        <begin position="45"/>
        <end position="70"/>
    </location>
</feature>
<evidence type="ECO:0000313" key="2">
    <source>
        <dbReference type="EMBL" id="NNH05232.1"/>
    </source>
</evidence>
<feature type="transmembrane region" description="Helical" evidence="1">
    <location>
        <begin position="77"/>
        <end position="97"/>
    </location>
</feature>
<keyword evidence="1" id="KW-0812">Transmembrane</keyword>
<protein>
    <submittedName>
        <fullName evidence="2">Uncharacterized protein</fullName>
    </submittedName>
</protein>
<dbReference type="RefSeq" id="WP_167039245.1">
    <property type="nucleotide sequence ID" value="NZ_BAAANA010000001.1"/>
</dbReference>
<organism evidence="2 3">
    <name type="scientific">Microbacterium ulmi</name>
    <dbReference type="NCBI Taxonomy" id="179095"/>
    <lineage>
        <taxon>Bacteria</taxon>
        <taxon>Bacillati</taxon>
        <taxon>Actinomycetota</taxon>
        <taxon>Actinomycetes</taxon>
        <taxon>Micrococcales</taxon>
        <taxon>Microbacteriaceae</taxon>
        <taxon>Microbacterium</taxon>
    </lineage>
</organism>
<feature type="transmembrane region" description="Helical" evidence="1">
    <location>
        <begin position="144"/>
        <end position="163"/>
    </location>
</feature>
<feature type="transmembrane region" description="Helical" evidence="1">
    <location>
        <begin position="17"/>
        <end position="39"/>
    </location>
</feature>
<comment type="caution">
    <text evidence="2">The sequence shown here is derived from an EMBL/GenBank/DDBJ whole genome shotgun (WGS) entry which is preliminary data.</text>
</comment>
<dbReference type="AlphaFoldDB" id="A0A7Y2Q2A7"/>
<feature type="transmembrane region" description="Helical" evidence="1">
    <location>
        <begin position="109"/>
        <end position="132"/>
    </location>
</feature>
<sequence length="246" mass="25515">MMTGLPLHRRVTALRRALVAVIVVSFGLAAVLGIVVLLGAELGVLAGRVLGTTSVVGSFSIAVLCCAALLGRRGQSVGLAGVVVSVLTAALVVWVIWDEALRSAAWDPVFRVMWTGVAASAAFALASLLLLLGDRRRGTVRIGLATTLALIAILLGLTIWAIWARSIEWQIFQRVYGIVAILTALGAVVVPVLSLLLPDGRPGGGLSRELAARLAAEASRRGMTVEELVAPVLADATVAAPPEPVP</sequence>
<evidence type="ECO:0000313" key="3">
    <source>
        <dbReference type="Proteomes" id="UP000543598"/>
    </source>
</evidence>
<accession>A0A7Y2Q2A7</accession>
<feature type="transmembrane region" description="Helical" evidence="1">
    <location>
        <begin position="175"/>
        <end position="197"/>
    </location>
</feature>
<name>A0A7Y2Q2A7_9MICO</name>
<gene>
    <name evidence="2" type="ORF">HLA99_15400</name>
</gene>
<dbReference type="Proteomes" id="UP000543598">
    <property type="component" value="Unassembled WGS sequence"/>
</dbReference>
<dbReference type="EMBL" id="JABEMB010000037">
    <property type="protein sequence ID" value="NNH05232.1"/>
    <property type="molecule type" value="Genomic_DNA"/>
</dbReference>
<reference evidence="2 3" key="1">
    <citation type="submission" date="2020-05" db="EMBL/GenBank/DDBJ databases">
        <title>MicrobeNet Type strains.</title>
        <authorList>
            <person name="Nicholson A.C."/>
        </authorList>
    </citation>
    <scope>NUCLEOTIDE SEQUENCE [LARGE SCALE GENOMIC DNA]</scope>
    <source>
        <strain evidence="2 3">JCM 14282</strain>
    </source>
</reference>
<keyword evidence="3" id="KW-1185">Reference proteome</keyword>
<keyword evidence="1" id="KW-0472">Membrane</keyword>
<proteinExistence type="predicted"/>